<evidence type="ECO:0000256" key="8">
    <source>
        <dbReference type="SAM" id="Phobius"/>
    </source>
</evidence>
<comment type="caution">
    <text evidence="9">The sequence shown here is derived from an EMBL/GenBank/DDBJ whole genome shotgun (WGS) entry which is preliminary data.</text>
</comment>
<dbReference type="Pfam" id="PF02535">
    <property type="entry name" value="Zip"/>
    <property type="match status" value="1"/>
</dbReference>
<evidence type="ECO:0000256" key="4">
    <source>
        <dbReference type="ARBA" id="ARBA00022692"/>
    </source>
</evidence>
<comment type="similarity">
    <text evidence="2">Belongs to the ZIP transporter (TC 2.A.5) family.</text>
</comment>
<reference evidence="9 10" key="1">
    <citation type="submission" date="2020-04" db="EMBL/GenBank/DDBJ databases">
        <title>Genomic insights into acetone-butanol-ethanol (ABE) fermentation by sequencing solventogenic clostridia strains.</title>
        <authorList>
            <person name="Brown S."/>
        </authorList>
    </citation>
    <scope>NUCLEOTIDE SEQUENCE [LARGE SCALE GENOMIC DNA]</scope>
    <source>
        <strain evidence="9 10">DJ011</strain>
    </source>
</reference>
<keyword evidence="3" id="KW-1003">Cell membrane</keyword>
<protein>
    <submittedName>
        <fullName evidence="9">ZIP family metal transporter</fullName>
    </submittedName>
</protein>
<keyword evidence="6 8" id="KW-1133">Transmembrane helix</keyword>
<feature type="transmembrane region" description="Helical" evidence="8">
    <location>
        <begin position="154"/>
        <end position="175"/>
    </location>
</feature>
<dbReference type="AlphaFoldDB" id="A0A923EDF0"/>
<dbReference type="GO" id="GO:0005385">
    <property type="term" value="F:zinc ion transmembrane transporter activity"/>
    <property type="evidence" value="ECO:0007669"/>
    <property type="project" value="TreeGrafter"/>
</dbReference>
<sequence length="233" mass="24470">MIILGSVVSLSGTTIGGLMGIVIKNPSKRTLGTIIGFSGGLMLSIVVFDLIPEALQNWGFNYTILCCIMGIVLVTFVDNNLQNDKVDRHIKMALITAIGLMIHNFPEGIIMGCGFAAGGSLGLKMSIIIAIHDIPEGIAVSAPLMVSRIKPLKIFGYTVATALPTVLGAFIGTYIGNMSRNALGISLSVASGIMLYVVCGEMIPESSKLWDGVSSTIGVLSGIIFGLILIKLL</sequence>
<dbReference type="RefSeq" id="WP_085058979.1">
    <property type="nucleotide sequence ID" value="NZ_JABSWD010000001.1"/>
</dbReference>
<dbReference type="PANTHER" id="PTHR11040">
    <property type="entry name" value="ZINC/IRON TRANSPORTER"/>
    <property type="match status" value="1"/>
</dbReference>
<feature type="transmembrane region" description="Helical" evidence="8">
    <location>
        <begin position="6"/>
        <end position="23"/>
    </location>
</feature>
<evidence type="ECO:0000256" key="1">
    <source>
        <dbReference type="ARBA" id="ARBA00004651"/>
    </source>
</evidence>
<gene>
    <name evidence="9" type="ORF">HGG79_16680</name>
</gene>
<feature type="transmembrane region" description="Helical" evidence="8">
    <location>
        <begin position="182"/>
        <end position="203"/>
    </location>
</feature>
<name>A0A923EDF0_CLOTT</name>
<accession>A0A923EDF0</accession>
<evidence type="ECO:0000256" key="7">
    <source>
        <dbReference type="ARBA" id="ARBA00023136"/>
    </source>
</evidence>
<keyword evidence="5" id="KW-0862">Zinc</keyword>
<dbReference type="InterPro" id="IPR003689">
    <property type="entry name" value="ZIP"/>
</dbReference>
<comment type="subcellular location">
    <subcellularLocation>
        <location evidence="1">Cell membrane</location>
        <topology evidence="1">Multi-pass membrane protein</topology>
    </subcellularLocation>
</comment>
<dbReference type="PANTHER" id="PTHR11040:SF211">
    <property type="entry name" value="ZINC TRANSPORTER ZIP11"/>
    <property type="match status" value="1"/>
</dbReference>
<feature type="transmembrane region" description="Helical" evidence="8">
    <location>
        <begin position="60"/>
        <end position="81"/>
    </location>
</feature>
<dbReference type="Proteomes" id="UP000563151">
    <property type="component" value="Unassembled WGS sequence"/>
</dbReference>
<feature type="transmembrane region" description="Helical" evidence="8">
    <location>
        <begin position="30"/>
        <end position="48"/>
    </location>
</feature>
<proteinExistence type="inferred from homology"/>
<organism evidence="9 10">
    <name type="scientific">Clostridium tetanomorphum</name>
    <dbReference type="NCBI Taxonomy" id="1553"/>
    <lineage>
        <taxon>Bacteria</taxon>
        <taxon>Bacillati</taxon>
        <taxon>Bacillota</taxon>
        <taxon>Clostridia</taxon>
        <taxon>Eubacteriales</taxon>
        <taxon>Clostridiaceae</taxon>
        <taxon>Clostridium</taxon>
    </lineage>
</organism>
<feature type="transmembrane region" description="Helical" evidence="8">
    <location>
        <begin position="93"/>
        <end position="117"/>
    </location>
</feature>
<evidence type="ECO:0000256" key="2">
    <source>
        <dbReference type="ARBA" id="ARBA00006939"/>
    </source>
</evidence>
<dbReference type="GO" id="GO:0005886">
    <property type="term" value="C:plasma membrane"/>
    <property type="evidence" value="ECO:0007669"/>
    <property type="project" value="UniProtKB-SubCell"/>
</dbReference>
<evidence type="ECO:0000256" key="6">
    <source>
        <dbReference type="ARBA" id="ARBA00022989"/>
    </source>
</evidence>
<keyword evidence="10" id="KW-1185">Reference proteome</keyword>
<evidence type="ECO:0000313" key="10">
    <source>
        <dbReference type="Proteomes" id="UP000563151"/>
    </source>
</evidence>
<evidence type="ECO:0000256" key="3">
    <source>
        <dbReference type="ARBA" id="ARBA00022475"/>
    </source>
</evidence>
<keyword evidence="4 8" id="KW-0812">Transmembrane</keyword>
<evidence type="ECO:0000256" key="5">
    <source>
        <dbReference type="ARBA" id="ARBA00022833"/>
    </source>
</evidence>
<evidence type="ECO:0000313" key="9">
    <source>
        <dbReference type="EMBL" id="MBC2399391.1"/>
    </source>
</evidence>
<feature type="transmembrane region" description="Helical" evidence="8">
    <location>
        <begin position="209"/>
        <end position="230"/>
    </location>
</feature>
<dbReference type="EMBL" id="JAAZWO010000027">
    <property type="protein sequence ID" value="MBC2399391.1"/>
    <property type="molecule type" value="Genomic_DNA"/>
</dbReference>
<keyword evidence="7 8" id="KW-0472">Membrane</keyword>